<evidence type="ECO:0000256" key="15">
    <source>
        <dbReference type="SAM" id="Phobius"/>
    </source>
</evidence>
<organism evidence="17 18">
    <name type="scientific">Geotrichum candidum</name>
    <name type="common">Oospora lactis</name>
    <name type="synonym">Dipodascus geotrichum</name>
    <dbReference type="NCBI Taxonomy" id="1173061"/>
    <lineage>
        <taxon>Eukaryota</taxon>
        <taxon>Fungi</taxon>
        <taxon>Dikarya</taxon>
        <taxon>Ascomycota</taxon>
        <taxon>Saccharomycotina</taxon>
        <taxon>Dipodascomycetes</taxon>
        <taxon>Dipodascales</taxon>
        <taxon>Dipodascaceae</taxon>
        <taxon>Geotrichum</taxon>
    </lineage>
</organism>
<name>A0A0J9XEM0_GEOCN</name>
<feature type="compositionally biased region" description="Polar residues" evidence="14">
    <location>
        <begin position="211"/>
        <end position="221"/>
    </location>
</feature>
<evidence type="ECO:0000313" key="17">
    <source>
        <dbReference type="EMBL" id="CDO55731.1"/>
    </source>
</evidence>
<dbReference type="InterPro" id="IPR036028">
    <property type="entry name" value="SH3-like_dom_sf"/>
</dbReference>
<keyword evidence="6" id="KW-1003">Cell membrane</keyword>
<dbReference type="PROSITE" id="PS50002">
    <property type="entry name" value="SH3"/>
    <property type="match status" value="1"/>
</dbReference>
<dbReference type="PANTHER" id="PTHR15735">
    <property type="entry name" value="FCH AND DOUBLE SH3 DOMAINS PROTEIN"/>
    <property type="match status" value="1"/>
</dbReference>
<dbReference type="Gene3D" id="2.30.30.40">
    <property type="entry name" value="SH3 Domains"/>
    <property type="match status" value="1"/>
</dbReference>
<feature type="transmembrane region" description="Helical" evidence="15">
    <location>
        <begin position="21"/>
        <end position="40"/>
    </location>
</feature>
<evidence type="ECO:0000256" key="12">
    <source>
        <dbReference type="ARBA" id="ARBA00030785"/>
    </source>
</evidence>
<evidence type="ECO:0000256" key="5">
    <source>
        <dbReference type="ARBA" id="ARBA00022443"/>
    </source>
</evidence>
<comment type="similarity">
    <text evidence="2">Belongs to the SHO1 family.</text>
</comment>
<keyword evidence="8 15" id="KW-1133">Transmembrane helix</keyword>
<feature type="domain" description="SH3" evidence="16">
    <location>
        <begin position="246"/>
        <end position="307"/>
    </location>
</feature>
<comment type="subcellular location">
    <subcellularLocation>
        <location evidence="1">Cell membrane</location>
        <topology evidence="1">Multi-pass membrane protein</topology>
    </subcellularLocation>
</comment>
<dbReference type="GO" id="GO:0030833">
    <property type="term" value="P:regulation of actin filament polymerization"/>
    <property type="evidence" value="ECO:0007669"/>
    <property type="project" value="TreeGrafter"/>
</dbReference>
<evidence type="ECO:0000256" key="4">
    <source>
        <dbReference type="ARBA" id="ARBA00017350"/>
    </source>
</evidence>
<dbReference type="Proteomes" id="UP000242525">
    <property type="component" value="Unassembled WGS sequence"/>
</dbReference>
<dbReference type="SMART" id="SM00326">
    <property type="entry name" value="SH3"/>
    <property type="match status" value="1"/>
</dbReference>
<dbReference type="AlphaFoldDB" id="A0A0J9XEM0"/>
<evidence type="ECO:0000256" key="9">
    <source>
        <dbReference type="ARBA" id="ARBA00023016"/>
    </source>
</evidence>
<dbReference type="InterPro" id="IPR001452">
    <property type="entry name" value="SH3_domain"/>
</dbReference>
<keyword evidence="5 13" id="KW-0728">SH3 domain</keyword>
<dbReference type="EMBL" id="CCBN010000012">
    <property type="protein sequence ID" value="CDO55731.1"/>
    <property type="molecule type" value="Genomic_DNA"/>
</dbReference>
<dbReference type="SUPFAM" id="SSF50044">
    <property type="entry name" value="SH3-domain"/>
    <property type="match status" value="1"/>
</dbReference>
<feature type="compositionally biased region" description="Polar residues" evidence="14">
    <location>
        <begin position="228"/>
        <end position="237"/>
    </location>
</feature>
<dbReference type="PANTHER" id="PTHR15735:SF20">
    <property type="entry name" value="HIGH OSMOLARITY SIGNALING PROTEIN SHO1"/>
    <property type="match status" value="1"/>
</dbReference>
<comment type="caution">
    <text evidence="17">The sequence shown here is derived from an EMBL/GenBank/DDBJ whole genome shotgun (WGS) entry which is preliminary data.</text>
</comment>
<evidence type="ECO:0000256" key="6">
    <source>
        <dbReference type="ARBA" id="ARBA00022475"/>
    </source>
</evidence>
<feature type="transmembrane region" description="Helical" evidence="15">
    <location>
        <begin position="52"/>
        <end position="71"/>
    </location>
</feature>
<dbReference type="CDD" id="cd11855">
    <property type="entry name" value="SH3_Sho1p"/>
    <property type="match status" value="1"/>
</dbReference>
<dbReference type="Pfam" id="PF00018">
    <property type="entry name" value="SH3_1"/>
    <property type="match status" value="1"/>
</dbReference>
<dbReference type="PRINTS" id="PR00452">
    <property type="entry name" value="SH3DOMAIN"/>
</dbReference>
<protein>
    <recommendedName>
        <fullName evidence="4">High osmolarity signaling protein SHO1</fullName>
    </recommendedName>
    <alternativeName>
        <fullName evidence="3">High osmolarity signaling protein sho1</fullName>
    </alternativeName>
    <alternativeName>
        <fullName evidence="11 12">Osmosensor SHO1</fullName>
    </alternativeName>
</protein>
<evidence type="ECO:0000256" key="3">
    <source>
        <dbReference type="ARBA" id="ARBA00016255"/>
    </source>
</evidence>
<reference evidence="17" key="1">
    <citation type="submission" date="2014-03" db="EMBL/GenBank/DDBJ databases">
        <authorList>
            <person name="Casaregola S."/>
        </authorList>
    </citation>
    <scope>NUCLEOTIDE SEQUENCE [LARGE SCALE GENOMIC DNA]</scope>
    <source>
        <strain evidence="17">CLIB 918</strain>
    </source>
</reference>
<gene>
    <name evidence="17" type="ORF">BN980_GECA12s01528g</name>
</gene>
<evidence type="ECO:0000256" key="14">
    <source>
        <dbReference type="SAM" id="MobiDB-lite"/>
    </source>
</evidence>
<keyword evidence="7 15" id="KW-0812">Transmembrane</keyword>
<feature type="region of interest" description="Disordered" evidence="14">
    <location>
        <begin position="211"/>
        <end position="244"/>
    </location>
</feature>
<dbReference type="FunFam" id="2.30.30.40:FF:000213">
    <property type="entry name" value="High osmolarity signaling protein SHO1"/>
    <property type="match status" value="1"/>
</dbReference>
<evidence type="ECO:0000256" key="13">
    <source>
        <dbReference type="PROSITE-ProRule" id="PRU00192"/>
    </source>
</evidence>
<sequence>MSRHNKPTFSFSNILGDPFALSTLSISTIGWILALIGSIWSSQNLDKFPVFTWWGLSCQFVLLIVVFYVTGLNNVNPYRLGILAGLAMTTVYTTNSTNNFVYLPSPSTAAAAAGYMLLSIINIVWMFYYGTTDDVRLHALIDSFSGNQKSNYTSTNINGQLGHMDVNPMGNNQHNPFGEGLHYRGSTNQNENINNNYPHMFMAAPLGAFENSSDNKNNNASPIRDPSYRQSDISDISSEVPPTPTEYPYRARAVYTYAANPADVNEISFQKGEILEVSDVSGKWWQARRANGQVGICPSNYVVLEDN</sequence>
<evidence type="ECO:0000259" key="16">
    <source>
        <dbReference type="PROSITE" id="PS50002"/>
    </source>
</evidence>
<proteinExistence type="inferred from homology"/>
<dbReference type="InterPro" id="IPR035522">
    <property type="entry name" value="Sho1_SH3"/>
</dbReference>
<evidence type="ECO:0000256" key="2">
    <source>
        <dbReference type="ARBA" id="ARBA00009739"/>
    </source>
</evidence>
<accession>A0A0J9XEM0</accession>
<keyword evidence="18" id="KW-1185">Reference proteome</keyword>
<dbReference type="GO" id="GO:0005886">
    <property type="term" value="C:plasma membrane"/>
    <property type="evidence" value="ECO:0007669"/>
    <property type="project" value="UniProtKB-SubCell"/>
</dbReference>
<keyword evidence="10 15" id="KW-0472">Membrane</keyword>
<evidence type="ECO:0000256" key="7">
    <source>
        <dbReference type="ARBA" id="ARBA00022692"/>
    </source>
</evidence>
<dbReference type="GO" id="GO:0007232">
    <property type="term" value="P:osmosensory signaling pathway via Sho1 osmosensor"/>
    <property type="evidence" value="ECO:0007669"/>
    <property type="project" value="UniProtKB-ARBA"/>
</dbReference>
<evidence type="ECO:0000313" key="18">
    <source>
        <dbReference type="Proteomes" id="UP000242525"/>
    </source>
</evidence>
<evidence type="ECO:0000256" key="10">
    <source>
        <dbReference type="ARBA" id="ARBA00023136"/>
    </source>
</evidence>
<feature type="transmembrane region" description="Helical" evidence="15">
    <location>
        <begin position="78"/>
        <end position="95"/>
    </location>
</feature>
<evidence type="ECO:0000256" key="1">
    <source>
        <dbReference type="ARBA" id="ARBA00004651"/>
    </source>
</evidence>
<dbReference type="OrthoDB" id="5983572at2759"/>
<evidence type="ECO:0000256" key="11">
    <source>
        <dbReference type="ARBA" id="ARBA00029697"/>
    </source>
</evidence>
<feature type="transmembrane region" description="Helical" evidence="15">
    <location>
        <begin position="107"/>
        <end position="128"/>
    </location>
</feature>
<dbReference type="STRING" id="1173061.A0A0J9XEM0"/>
<evidence type="ECO:0000256" key="8">
    <source>
        <dbReference type="ARBA" id="ARBA00022989"/>
    </source>
</evidence>
<keyword evidence="9" id="KW-0346">Stress response</keyword>